<keyword evidence="1" id="KW-0479">Metal-binding</keyword>
<dbReference type="GO" id="GO:0019899">
    <property type="term" value="F:enzyme binding"/>
    <property type="evidence" value="ECO:0007669"/>
    <property type="project" value="UniProtKB-ARBA"/>
</dbReference>
<dbReference type="PROSITE" id="PS50158">
    <property type="entry name" value="ZF_CCHC"/>
    <property type="match status" value="1"/>
</dbReference>
<evidence type="ECO:0000259" key="3">
    <source>
        <dbReference type="PROSITE" id="PS50158"/>
    </source>
</evidence>
<proteinExistence type="predicted"/>
<keyword evidence="1" id="KW-0863">Zinc-finger</keyword>
<dbReference type="WBParaSite" id="HPBE_0002187501-mRNA-1">
    <property type="protein sequence ID" value="HPBE_0002187501-mRNA-1"/>
    <property type="gene ID" value="HPBE_0002187501"/>
</dbReference>
<feature type="region of interest" description="Disordered" evidence="2">
    <location>
        <begin position="34"/>
        <end position="67"/>
    </location>
</feature>
<dbReference type="GO" id="GO:0003676">
    <property type="term" value="F:nucleic acid binding"/>
    <property type="evidence" value="ECO:0007669"/>
    <property type="project" value="InterPro"/>
</dbReference>
<feature type="domain" description="CCHC-type" evidence="3">
    <location>
        <begin position="14"/>
        <end position="31"/>
    </location>
</feature>
<organism evidence="5 6">
    <name type="scientific">Heligmosomoides polygyrus</name>
    <name type="common">Parasitic roundworm</name>
    <dbReference type="NCBI Taxonomy" id="6339"/>
    <lineage>
        <taxon>Eukaryota</taxon>
        <taxon>Metazoa</taxon>
        <taxon>Ecdysozoa</taxon>
        <taxon>Nematoda</taxon>
        <taxon>Chromadorea</taxon>
        <taxon>Rhabditida</taxon>
        <taxon>Rhabditina</taxon>
        <taxon>Rhabditomorpha</taxon>
        <taxon>Strongyloidea</taxon>
        <taxon>Heligmosomidae</taxon>
        <taxon>Heligmosomoides</taxon>
    </lineage>
</organism>
<dbReference type="EMBL" id="UZAH01033418">
    <property type="protein sequence ID" value="VDP28723.1"/>
    <property type="molecule type" value="Genomic_DNA"/>
</dbReference>
<dbReference type="Proteomes" id="UP000050761">
    <property type="component" value="Unassembled WGS sequence"/>
</dbReference>
<dbReference type="GO" id="GO:0008270">
    <property type="term" value="F:zinc ion binding"/>
    <property type="evidence" value="ECO:0007669"/>
    <property type="project" value="UniProtKB-KW"/>
</dbReference>
<sequence>MDIQRARTRQPGERKCFNCSEVGHLRKDCSQLKAVRAKGKPATQKQNQLKRKGSRKSSQPHTVGGCVTTEADGLHEDLVRAQTTTQVQLLGMTRTALLDASQVSIIPLQMLVDALQNRYDLNADVEEIDLDWSNWVYDASGNPMSFKGADKLTVQVGKSPWHRIGLFVMAGGDVVIVPGTNALETLGWSLPQNAQSSRGRTEMCRGRRYQPGMSGLSVIRYPLSGFRGVLAYPFCCSLSGNFRPDNEQQIG</sequence>
<evidence type="ECO:0000313" key="6">
    <source>
        <dbReference type="WBParaSite" id="HPBE_0002187501-mRNA-1"/>
    </source>
</evidence>
<dbReference type="AlphaFoldDB" id="A0A183GH56"/>
<dbReference type="InterPro" id="IPR036875">
    <property type="entry name" value="Znf_CCHC_sf"/>
</dbReference>
<evidence type="ECO:0000256" key="1">
    <source>
        <dbReference type="PROSITE-ProRule" id="PRU00047"/>
    </source>
</evidence>
<accession>A0A183GH56</accession>
<evidence type="ECO:0000256" key="2">
    <source>
        <dbReference type="SAM" id="MobiDB-lite"/>
    </source>
</evidence>
<dbReference type="Pfam" id="PF00098">
    <property type="entry name" value="zf-CCHC"/>
    <property type="match status" value="1"/>
</dbReference>
<dbReference type="OrthoDB" id="5871389at2759"/>
<dbReference type="SMART" id="SM00343">
    <property type="entry name" value="ZnF_C2HC"/>
    <property type="match status" value="1"/>
</dbReference>
<dbReference type="SUPFAM" id="SSF57756">
    <property type="entry name" value="Retrovirus zinc finger-like domains"/>
    <property type="match status" value="1"/>
</dbReference>
<accession>A0A3P8G2I5</accession>
<reference evidence="6" key="2">
    <citation type="submission" date="2019-09" db="UniProtKB">
        <authorList>
            <consortium name="WormBaseParasite"/>
        </authorList>
    </citation>
    <scope>IDENTIFICATION</scope>
</reference>
<dbReference type="Gene3D" id="4.10.60.10">
    <property type="entry name" value="Zinc finger, CCHC-type"/>
    <property type="match status" value="1"/>
</dbReference>
<keyword evidence="5" id="KW-1185">Reference proteome</keyword>
<evidence type="ECO:0000313" key="4">
    <source>
        <dbReference type="EMBL" id="VDP28723.1"/>
    </source>
</evidence>
<dbReference type="InterPro" id="IPR001878">
    <property type="entry name" value="Znf_CCHC"/>
</dbReference>
<evidence type="ECO:0000313" key="5">
    <source>
        <dbReference type="Proteomes" id="UP000050761"/>
    </source>
</evidence>
<name>A0A183GH56_HELPZ</name>
<dbReference type="GO" id="GO:0005737">
    <property type="term" value="C:cytoplasm"/>
    <property type="evidence" value="ECO:0007669"/>
    <property type="project" value="UniProtKB-ARBA"/>
</dbReference>
<reference evidence="4 5" key="1">
    <citation type="submission" date="2018-11" db="EMBL/GenBank/DDBJ databases">
        <authorList>
            <consortium name="Pathogen Informatics"/>
        </authorList>
    </citation>
    <scope>NUCLEOTIDE SEQUENCE [LARGE SCALE GENOMIC DNA]</scope>
</reference>
<protein>
    <submittedName>
        <fullName evidence="6">CCHC-type domain-containing protein</fullName>
    </submittedName>
</protein>
<keyword evidence="1" id="KW-0862">Zinc</keyword>
<gene>
    <name evidence="4" type="ORF">HPBE_LOCUS21874</name>
</gene>